<evidence type="ECO:0000313" key="2">
    <source>
        <dbReference type="Proteomes" id="UP000190961"/>
    </source>
</evidence>
<evidence type="ECO:0000313" key="1">
    <source>
        <dbReference type="EMBL" id="SKC73546.1"/>
    </source>
</evidence>
<dbReference type="GO" id="GO:0009295">
    <property type="term" value="C:nucleoid"/>
    <property type="evidence" value="ECO:0007669"/>
    <property type="project" value="InterPro"/>
</dbReference>
<dbReference type="AlphaFoldDB" id="A0A1T5LBY1"/>
<evidence type="ECO:0008006" key="3">
    <source>
        <dbReference type="Google" id="ProtNLM"/>
    </source>
</evidence>
<accession>A0A1T5LBY1</accession>
<dbReference type="EMBL" id="FUZU01000002">
    <property type="protein sequence ID" value="SKC73546.1"/>
    <property type="molecule type" value="Genomic_DNA"/>
</dbReference>
<gene>
    <name evidence="1" type="ORF">SAMN05660236_2942</name>
</gene>
<dbReference type="RefSeq" id="WP_079687511.1">
    <property type="nucleotide sequence ID" value="NZ_FUZU01000002.1"/>
</dbReference>
<dbReference type="InterPro" id="IPR007358">
    <property type="entry name" value="Nucleoid_associated_NdpA"/>
</dbReference>
<dbReference type="Proteomes" id="UP000190961">
    <property type="component" value="Unassembled WGS sequence"/>
</dbReference>
<protein>
    <recommendedName>
        <fullName evidence="3">Nucleoid associated protein NdpA</fullName>
    </recommendedName>
</protein>
<proteinExistence type="predicted"/>
<dbReference type="Pfam" id="PF04245">
    <property type="entry name" value="NA37"/>
    <property type="match status" value="1"/>
</dbReference>
<sequence length="345" mass="40019">MIDSSLTNIQQVSAHYIGNPANSESLRLSEAPMEVNDEKVHQLLRTYFLSNFTTPEYYTFTFSNEDFTLNPIYKFAMDIFQEPESFHENSVNLAKHLYGATQHPNIKAGELYIAYFDSIEVQNMSVEAIGIFKSENKENYLKLSPQFSMSADEGINIKKLDKGCLILNAEKEEGYKVLIVDNINKSDAQFWKHDFLNVKPRSDAFHHTNNFMKLTKQYVEDQLAEEFSVSKADKIDLLNRSMDFFRSKEEFSKAEFEVDVLGNADVIESFRNYGNNFMTTNNLDPMDNFEISVQAVKRQARVFKSILKLDKNFHIYIHGSRELIEKGFDEVTGKHFYKLYFDSES</sequence>
<reference evidence="1 2" key="1">
    <citation type="submission" date="2017-02" db="EMBL/GenBank/DDBJ databases">
        <authorList>
            <person name="Peterson S.W."/>
        </authorList>
    </citation>
    <scope>NUCLEOTIDE SEQUENCE [LARGE SCALE GENOMIC DNA]</scope>
    <source>
        <strain evidence="1 2">DSM 25262</strain>
    </source>
</reference>
<name>A0A1T5LBY1_9BACT</name>
<organism evidence="1 2">
    <name type="scientific">Ohtaekwangia koreensis</name>
    <dbReference type="NCBI Taxonomy" id="688867"/>
    <lineage>
        <taxon>Bacteria</taxon>
        <taxon>Pseudomonadati</taxon>
        <taxon>Bacteroidota</taxon>
        <taxon>Cytophagia</taxon>
        <taxon>Cytophagales</taxon>
        <taxon>Fulvivirgaceae</taxon>
        <taxon>Ohtaekwangia</taxon>
    </lineage>
</organism>
<keyword evidence="2" id="KW-1185">Reference proteome</keyword>
<dbReference type="OrthoDB" id="9153118at2"/>